<dbReference type="GO" id="GO:0046556">
    <property type="term" value="F:alpha-L-arabinofuranosidase activity"/>
    <property type="evidence" value="ECO:0007669"/>
    <property type="project" value="InterPro"/>
</dbReference>
<dbReference type="InterPro" id="IPR038964">
    <property type="entry name" value="ABFB"/>
</dbReference>
<keyword evidence="7" id="KW-1185">Reference proteome</keyword>
<dbReference type="PANTHER" id="PTHR39447:SF2">
    <property type="entry name" value="ALPHA-L-ARABINOFURANOSIDASE B"/>
    <property type="match status" value="1"/>
</dbReference>
<dbReference type="Gene3D" id="2.60.40.1260">
    <property type="entry name" value="Lamin Tail domain"/>
    <property type="match status" value="1"/>
</dbReference>
<dbReference type="InterPro" id="IPR015289">
    <property type="entry name" value="A-L-arabinofuranosidase_B_cat"/>
</dbReference>
<feature type="disulfide bond" evidence="2">
    <location>
        <begin position="202"/>
        <end position="203"/>
    </location>
</feature>
<feature type="domain" description="LTD" evidence="5">
    <location>
        <begin position="471"/>
        <end position="637"/>
    </location>
</feature>
<feature type="disulfide bond" evidence="2">
    <location>
        <begin position="107"/>
        <end position="112"/>
    </location>
</feature>
<feature type="active site" description="Nucleophile" evidence="1">
    <location>
        <position position="247"/>
    </location>
</feature>
<feature type="chain" id="PRO_5020739677" evidence="4">
    <location>
        <begin position="23"/>
        <end position="1154"/>
    </location>
</feature>
<gene>
    <name evidence="6" type="ORF">BDD14_0512</name>
</gene>
<evidence type="ECO:0000256" key="3">
    <source>
        <dbReference type="SAM" id="MobiDB-lite"/>
    </source>
</evidence>
<reference evidence="6 7" key="1">
    <citation type="submission" date="2019-02" db="EMBL/GenBank/DDBJ databases">
        <title>Genomic Encyclopedia of Archaeal and Bacterial Type Strains, Phase II (KMG-II): from individual species to whole genera.</title>
        <authorList>
            <person name="Goeker M."/>
        </authorList>
    </citation>
    <scope>NUCLEOTIDE SEQUENCE [LARGE SCALE GENOMIC DNA]</scope>
    <source>
        <strain evidence="6 7">DSM 18101</strain>
    </source>
</reference>
<dbReference type="Pfam" id="PF09206">
    <property type="entry name" value="ArabFuran-catal"/>
    <property type="match status" value="1"/>
</dbReference>
<organism evidence="6 7">
    <name type="scientific">Edaphobacter modestus</name>
    <dbReference type="NCBI Taxonomy" id="388466"/>
    <lineage>
        <taxon>Bacteria</taxon>
        <taxon>Pseudomonadati</taxon>
        <taxon>Acidobacteriota</taxon>
        <taxon>Terriglobia</taxon>
        <taxon>Terriglobales</taxon>
        <taxon>Acidobacteriaceae</taxon>
        <taxon>Edaphobacter</taxon>
    </lineage>
</organism>
<dbReference type="AlphaFoldDB" id="A0A4Q7YQU1"/>
<dbReference type="Pfam" id="PF10633">
    <property type="entry name" value="NPCBM_assoc"/>
    <property type="match status" value="1"/>
</dbReference>
<evidence type="ECO:0000256" key="2">
    <source>
        <dbReference type="PIRSR" id="PIRSR638964-3"/>
    </source>
</evidence>
<accession>A0A4Q7YQU1</accession>
<dbReference type="GO" id="GO:0031221">
    <property type="term" value="P:arabinan metabolic process"/>
    <property type="evidence" value="ECO:0007669"/>
    <property type="project" value="InterPro"/>
</dbReference>
<dbReference type="Gene3D" id="2.60.120.200">
    <property type="match status" value="1"/>
</dbReference>
<dbReference type="InterPro" id="IPR013320">
    <property type="entry name" value="ConA-like_dom_sf"/>
</dbReference>
<evidence type="ECO:0000256" key="1">
    <source>
        <dbReference type="PIRSR" id="PIRSR638964-1"/>
    </source>
</evidence>
<evidence type="ECO:0000313" key="6">
    <source>
        <dbReference type="EMBL" id="RZU39165.1"/>
    </source>
</evidence>
<dbReference type="EMBL" id="SHKW01000001">
    <property type="protein sequence ID" value="RZU39165.1"/>
    <property type="molecule type" value="Genomic_DNA"/>
</dbReference>
<dbReference type="GO" id="GO:0019566">
    <property type="term" value="P:arabinose metabolic process"/>
    <property type="evidence" value="ECO:0007669"/>
    <property type="project" value="InterPro"/>
</dbReference>
<protein>
    <submittedName>
        <fullName evidence="6">Lamin tail-like protein</fullName>
    </submittedName>
</protein>
<evidence type="ECO:0000313" key="7">
    <source>
        <dbReference type="Proteomes" id="UP000292958"/>
    </source>
</evidence>
<keyword evidence="2" id="KW-1015">Disulfide bond</keyword>
<dbReference type="PROSITE" id="PS51841">
    <property type="entry name" value="LTD"/>
    <property type="match status" value="1"/>
</dbReference>
<feature type="disulfide bond" evidence="2">
    <location>
        <begin position="39"/>
        <end position="49"/>
    </location>
</feature>
<dbReference type="GO" id="GO:0045490">
    <property type="term" value="P:pectin catabolic process"/>
    <property type="evidence" value="ECO:0007669"/>
    <property type="project" value="TreeGrafter"/>
</dbReference>
<proteinExistence type="predicted"/>
<evidence type="ECO:0000259" key="5">
    <source>
        <dbReference type="PROSITE" id="PS51841"/>
    </source>
</evidence>
<keyword evidence="4" id="KW-0732">Signal</keyword>
<dbReference type="PANTHER" id="PTHR39447">
    <property type="entry name" value="ALPHA-L-ARABINOFURANOSIDASE B"/>
    <property type="match status" value="1"/>
</dbReference>
<dbReference type="SUPFAM" id="SSF49899">
    <property type="entry name" value="Concanavalin A-like lectins/glucanases"/>
    <property type="match status" value="1"/>
</dbReference>
<dbReference type="SUPFAM" id="SSF74853">
    <property type="entry name" value="Lamin A/C globular tail domain"/>
    <property type="match status" value="1"/>
</dbReference>
<comment type="caution">
    <text evidence="6">The sequence shown here is derived from an EMBL/GenBank/DDBJ whole genome shotgun (WGS) entry which is preliminary data.</text>
</comment>
<name>A0A4Q7YQU1_9BACT</name>
<dbReference type="InterPro" id="IPR018905">
    <property type="entry name" value="A-galactase_NEW3"/>
</dbReference>
<feature type="region of interest" description="Disordered" evidence="3">
    <location>
        <begin position="1131"/>
        <end position="1154"/>
    </location>
</feature>
<dbReference type="InterPro" id="IPR001322">
    <property type="entry name" value="Lamin_tail_dom"/>
</dbReference>
<dbReference type="Proteomes" id="UP000292958">
    <property type="component" value="Unassembled WGS sequence"/>
</dbReference>
<dbReference type="Pfam" id="PF00932">
    <property type="entry name" value="LTD"/>
    <property type="match status" value="1"/>
</dbReference>
<feature type="signal peptide" evidence="4">
    <location>
        <begin position="1"/>
        <end position="22"/>
    </location>
</feature>
<evidence type="ECO:0000256" key="4">
    <source>
        <dbReference type="SAM" id="SignalP"/>
    </source>
</evidence>
<feature type="active site" description="Proton donor" evidence="1">
    <location>
        <position position="325"/>
    </location>
</feature>
<sequence length="1154" mass="118383">MRNFFIAMFALSLVPMGGTSLAAQQSAAGAAPSRPQGPCDIYAVAGDPCVAAHSTTRALYASYNGPVYQVLRQSDGKTLNIGVVQPVASPLPDAGGYADAAAQDTFCANTYCWITTIYDQSPKHNDLVQAPRGGFSGPAMGGFNNLPIADMAPVTVMGHKVYGVFIMPGMGIRQNDVKGTAVDDQAEGQYWVINGLHFNSGCCFDYGNAEIDSRDDDNGTMETTYYGNSTGWFHGIAPGPWIMTDQENNLVGCVNSDDSKTCTKLPTVTWRFVTAIAKGEPHHWTSMGGDAKRGTLSVMFDGPRVDATYDPMRKQGAILLGNGGDNSVSSQGTFYEGAMTAAGTFPSDATDQMVQANVVAAHYDLPRLTLAPASATSASPGLQTFFPGSSQDTTVTFTNTTDAPATGVRLSIALPDKKWTSVVAGTRDSSKTLPEPVAPGASVSATFKVTSGPTAFNGDLVGNASWTDSKSATTHSETMAAKVRNVSPIKINEFRIGSSSANTTDSFIELYNPGSSAIDISNWTLIVHPTQQPVFSSVKVPAGTKLAAHGFYLLGLSNSGLAVPAHAGDTTINVRSTTGMSVGDAVTIGTGSGMETRNITRVGTAANTGTTLWQPLPDGPVITVPVDSTNVPVTSTSGFVVGEKIALGYGATYPTVAKATEQYEVATVTTVGKPGTQAFLAVDTPAGATSLQVTSIAGISVGDSFRLDIDSVGHGIETVKVTRVGTPANRTNLAATANLGATNIKVRSVSGFSAGDKITVGTPAKHQTVTITTVGSPGPNGTGIDVTPALDQSHVNAELVVAPGTGLDMASPLRFSHAANLPFSNRGTGISFLPATTHPHSSNEPVQPLGTGITLDKPLSRNHAIDTVVRDATVTTAGYQGTPAPNQWFGGPALFSISASSFTNRPPVLNAGNMVLRDAAGLVVDSLNYGGLVDPWASEGYQAISGAGEMGCQVPSPGPAGGFGPAAAVIMTNRSAGRFPEGADTDSNCADFLLQPATTLSADSSANAINIKVASVADFAAGQSITADTGAGSETAVIQSVGTGGATTAGMATAAGATVIPIASPVGFHSGQTITVDNEANHETAVIASTTFNRRGASITVSEPLKFAHAAGAQVSGSGITLTHALSQPHASGAQVVSKHPTPGAPNQYYARSQ</sequence>
<dbReference type="InterPro" id="IPR036415">
    <property type="entry name" value="Lamin_tail_dom_sf"/>
</dbReference>